<dbReference type="AlphaFoldDB" id="A0A871R1S6"/>
<reference evidence="9" key="2">
    <citation type="journal article" name="BMC Genomics">
        <title>New genome assemblies reveal patterns of domestication and adaptation across Brettanomyces (Dekkera) species.</title>
        <authorList>
            <person name="Roach M.J."/>
            <person name="Borneman A.R."/>
        </authorList>
    </citation>
    <scope>NUCLEOTIDE SEQUENCE</scope>
    <source>
        <strain evidence="9">UCD 2041</strain>
    </source>
</reference>
<dbReference type="Proteomes" id="UP000663131">
    <property type="component" value="Chromosome 5"/>
</dbReference>
<evidence type="ECO:0000256" key="6">
    <source>
        <dbReference type="SAM" id="MobiDB-lite"/>
    </source>
</evidence>
<keyword evidence="3 5" id="KW-0268">Exocytosis</keyword>
<dbReference type="OrthoDB" id="10267033at2759"/>
<reference evidence="9" key="1">
    <citation type="submission" date="2020-10" db="EMBL/GenBank/DDBJ databases">
        <authorList>
            <person name="Palmer J.M."/>
        </authorList>
    </citation>
    <scope>NUCLEOTIDE SEQUENCE</scope>
    <source>
        <strain evidence="9">UCD 2041</strain>
    </source>
</reference>
<dbReference type="Gene3D" id="1.10.357.30">
    <property type="entry name" value="Exocyst complex subunit Sec15 C-terminal domain, N-terminal subdomain"/>
    <property type="match status" value="1"/>
</dbReference>
<dbReference type="PANTHER" id="PTHR12702:SF0">
    <property type="entry name" value="EXOCYST COMPLEX COMPONENT 6"/>
    <property type="match status" value="1"/>
</dbReference>
<dbReference type="GO" id="GO:0090522">
    <property type="term" value="P:vesicle tethering involved in exocytosis"/>
    <property type="evidence" value="ECO:0007669"/>
    <property type="project" value="UniProtKB-UniRule"/>
</dbReference>
<dbReference type="Gene3D" id="1.20.58.670">
    <property type="entry name" value="Dsl1p vesicle tethering complex, Tip20p subunit, domain D"/>
    <property type="match status" value="1"/>
</dbReference>
<sequence>MSLADGTPSTNSLLDSSSQNQSSLDTSKSGSADTLGAHSLIKFSLTSDDYLDQFVPIIRSELQSKDNLSDLILNIETVTNEKQDTLQGVSFNSVDDVTDSVDRIRKITHSSSELAKNLDAMNKQLGITGKSFAEERKNALKYKRLNSKIDQTSSTINSCLEMLERANKVLELIRRKEFFKALANLQLLAGTDFEEVEQFDFGVRIYQSISTFRHMIIEETFNQLLKWLNLSMEKKLSDIGENLFDNHKRIIDSWMKKQRNDKSLLAFKVNSPIEKTLREEVLRNFDPLSNEAIHVDISPLYQSILVFEAVDKIDKLKEDFGNEMLRRRDRLIYPINEALANNNLDVLSSMESMTILIYSLSAFFVSDRYLSRKTTFRIRSSKQTDSLFDSVVSKFTVLLKRYIQTKITDVKQALQLLDIIGCFMQIMDSWDFDTDRLYDVLIDLFKVYITLSVSNFQKEYMDLSLDDDSQPITVDTPKQLSGIKDSCFYELANLDLEFPVTLPYSIIYPGACLRLRTFIHGLYVFLETYYAKRLDILSQMISRAVDKVLVDVILKDLDNKVHSSYKEEVSQNLINLEFFSNSVEGVEKYLNHSTDSAILRTRTPSNQVKLHAQVQFKEIRKRAEAGMFSMVDGKVDMLFEMVDFEWDSSSMNDEPSIGIKDMGLYLENMFKLDFSHLPYSMRTLLLKRSFEKITTHMKNSIFDADIITTEAIGNFELDIKYIESLIPELIVAGGDVESHKVDSDKSNKELENMFVTLKEIISLLKDGNSQAVPNEEDKASKCKLIKPKEAEILLSKLRNYQPTSATSPRGTLSSEGRSSTFSEDVVNVPSRSLLSELKRSATTASFSGFSFKKNRE</sequence>
<dbReference type="Pfam" id="PF20651">
    <property type="entry name" value="EXOC6_Sec15_N"/>
    <property type="match status" value="1"/>
</dbReference>
<dbReference type="InterPro" id="IPR048359">
    <property type="entry name" value="EXOC6_Sec15_N"/>
</dbReference>
<dbReference type="KEGG" id="bbrx:BRETT_004287"/>
<name>A0A871R1S6_DEKBR</name>
<feature type="domain" description="Exocyst complex subunit EXOC6/Sec15 C-terminal" evidence="7">
    <location>
        <begin position="436"/>
        <end position="796"/>
    </location>
</feature>
<dbReference type="GeneID" id="64576210"/>
<evidence type="ECO:0000313" key="10">
    <source>
        <dbReference type="Proteomes" id="UP000663131"/>
    </source>
</evidence>
<evidence type="ECO:0000256" key="1">
    <source>
        <dbReference type="ARBA" id="ARBA00007944"/>
    </source>
</evidence>
<feature type="compositionally biased region" description="Low complexity" evidence="6">
    <location>
        <begin position="9"/>
        <end position="27"/>
    </location>
</feature>
<dbReference type="InterPro" id="IPR046361">
    <property type="entry name" value="EXOC6/Sec15_C"/>
</dbReference>
<dbReference type="PANTHER" id="PTHR12702">
    <property type="entry name" value="SEC15"/>
    <property type="match status" value="1"/>
</dbReference>
<organism evidence="9 10">
    <name type="scientific">Dekkera bruxellensis</name>
    <name type="common">Brettanomyces custersii</name>
    <dbReference type="NCBI Taxonomy" id="5007"/>
    <lineage>
        <taxon>Eukaryota</taxon>
        <taxon>Fungi</taxon>
        <taxon>Dikarya</taxon>
        <taxon>Ascomycota</taxon>
        <taxon>Saccharomycotina</taxon>
        <taxon>Pichiomycetes</taxon>
        <taxon>Pichiales</taxon>
        <taxon>Pichiaceae</taxon>
        <taxon>Brettanomyces</taxon>
    </lineage>
</organism>
<comment type="similarity">
    <text evidence="1 5">Belongs to the SEC15 family.</text>
</comment>
<dbReference type="PIRSF" id="PIRSF025007">
    <property type="entry name" value="Sec15"/>
    <property type="match status" value="1"/>
</dbReference>
<dbReference type="GO" id="GO:0000145">
    <property type="term" value="C:exocyst"/>
    <property type="evidence" value="ECO:0007669"/>
    <property type="project" value="UniProtKB-UniRule"/>
</dbReference>
<dbReference type="GO" id="GO:0006886">
    <property type="term" value="P:intracellular protein transport"/>
    <property type="evidence" value="ECO:0007669"/>
    <property type="project" value="InterPro"/>
</dbReference>
<keyword evidence="2 5" id="KW-0813">Transport</keyword>
<dbReference type="RefSeq" id="XP_041135559.1">
    <property type="nucleotide sequence ID" value="XM_041282783.1"/>
</dbReference>
<gene>
    <name evidence="9" type="ORF">BRETT_004287</name>
</gene>
<dbReference type="GO" id="GO:0016020">
    <property type="term" value="C:membrane"/>
    <property type="evidence" value="ECO:0007669"/>
    <property type="project" value="TreeGrafter"/>
</dbReference>
<dbReference type="InterPro" id="IPR007225">
    <property type="entry name" value="EXOC6/Sec15"/>
</dbReference>
<dbReference type="Pfam" id="PF04091">
    <property type="entry name" value="Sec15_C"/>
    <property type="match status" value="1"/>
</dbReference>
<evidence type="ECO:0000256" key="3">
    <source>
        <dbReference type="ARBA" id="ARBA00022483"/>
    </source>
</evidence>
<evidence type="ECO:0000256" key="2">
    <source>
        <dbReference type="ARBA" id="ARBA00022448"/>
    </source>
</evidence>
<dbReference type="InterPro" id="IPR042045">
    <property type="entry name" value="EXOC6/Sec15_C_dom1"/>
</dbReference>
<dbReference type="InterPro" id="IPR042044">
    <property type="entry name" value="EXOC6PINT-1/Sec15/Tip20_C_dom2"/>
</dbReference>
<evidence type="ECO:0000259" key="8">
    <source>
        <dbReference type="Pfam" id="PF20651"/>
    </source>
</evidence>
<evidence type="ECO:0000259" key="7">
    <source>
        <dbReference type="Pfam" id="PF04091"/>
    </source>
</evidence>
<evidence type="ECO:0000256" key="4">
    <source>
        <dbReference type="ARBA" id="ARBA00023054"/>
    </source>
</evidence>
<keyword evidence="4" id="KW-0175">Coiled coil</keyword>
<evidence type="ECO:0000256" key="5">
    <source>
        <dbReference type="PIRNR" id="PIRNR025007"/>
    </source>
</evidence>
<feature type="domain" description="Exocyst complex component EXOC6/Sec15 N-terminal" evidence="8">
    <location>
        <begin position="76"/>
        <end position="244"/>
    </location>
</feature>
<evidence type="ECO:0000313" key="9">
    <source>
        <dbReference type="EMBL" id="QOU19066.1"/>
    </source>
</evidence>
<dbReference type="EMBL" id="CP063133">
    <property type="protein sequence ID" value="QOU19066.1"/>
    <property type="molecule type" value="Genomic_DNA"/>
</dbReference>
<feature type="region of interest" description="Disordered" evidence="6">
    <location>
        <begin position="1"/>
        <end position="32"/>
    </location>
</feature>
<feature type="region of interest" description="Disordered" evidence="6">
    <location>
        <begin position="801"/>
        <end position="824"/>
    </location>
</feature>
<comment type="function">
    <text evidence="5">Component of the exocyst complex involved in the docking of exocytic vesicles with fusion sites on the plasma membrane.</text>
</comment>
<accession>A0A871R1S6</accession>
<proteinExistence type="inferred from homology"/>
<protein>
    <recommendedName>
        <fullName evidence="5">Exocyst complex component SEC15</fullName>
    </recommendedName>
</protein>
<feature type="compositionally biased region" description="Polar residues" evidence="6">
    <location>
        <begin position="801"/>
        <end position="822"/>
    </location>
</feature>
<dbReference type="GO" id="GO:0006893">
    <property type="term" value="P:Golgi to plasma membrane transport"/>
    <property type="evidence" value="ECO:0007669"/>
    <property type="project" value="TreeGrafter"/>
</dbReference>